<keyword evidence="1" id="KW-1133">Transmembrane helix</keyword>
<gene>
    <name evidence="2" type="ORF">OCV99_04260</name>
</gene>
<evidence type="ECO:0008006" key="4">
    <source>
        <dbReference type="Google" id="ProtNLM"/>
    </source>
</evidence>
<evidence type="ECO:0000256" key="1">
    <source>
        <dbReference type="SAM" id="Phobius"/>
    </source>
</evidence>
<organism evidence="2 3">
    <name type="scientific">Dorea acetigenes</name>
    <dbReference type="NCBI Taxonomy" id="2981787"/>
    <lineage>
        <taxon>Bacteria</taxon>
        <taxon>Bacillati</taxon>
        <taxon>Bacillota</taxon>
        <taxon>Clostridia</taxon>
        <taxon>Lachnospirales</taxon>
        <taxon>Lachnospiraceae</taxon>
        <taxon>Dorea</taxon>
    </lineage>
</organism>
<keyword evidence="3" id="KW-1185">Reference proteome</keyword>
<dbReference type="InterPro" id="IPR011044">
    <property type="entry name" value="Quino_amine_DH_bsu"/>
</dbReference>
<protein>
    <recommendedName>
        <fullName evidence="4">DUF5050 domain-containing protein</fullName>
    </recommendedName>
</protein>
<reference evidence="2 3" key="1">
    <citation type="journal article" date="2021" name="ISME Commun">
        <title>Automated analysis of genomic sequences facilitates high-throughput and comprehensive description of bacteria.</title>
        <authorList>
            <person name="Hitch T.C.A."/>
        </authorList>
    </citation>
    <scope>NUCLEOTIDE SEQUENCE [LARGE SCALE GENOMIC DNA]</scope>
    <source>
        <strain evidence="2 3">Sanger_03</strain>
    </source>
</reference>
<dbReference type="Proteomes" id="UP001652431">
    <property type="component" value="Unassembled WGS sequence"/>
</dbReference>
<name>A0ABT2RK51_9FIRM</name>
<comment type="caution">
    <text evidence="2">The sequence shown here is derived from an EMBL/GenBank/DDBJ whole genome shotgun (WGS) entry which is preliminary data.</text>
</comment>
<keyword evidence="1" id="KW-0472">Membrane</keyword>
<sequence length="452" mass="50882">MKERIILALLGMICFFAFSGGECRAEIAGDDAFTGLSWEQVHEDEIQAPLGVVQSICATEDYIICIENTADNAVDTDTVSAYYRNDVDENGNPVERYSLAKRVSDMNWEHGNGMAYNPNTNEIYVALYTNLIPENRGCLYVMDPQTLAYKRKIKVSDDYNILGIDYKEDTNQYVIQTNADGGYSFKILDADFHVVEDLGSYAATAKGDNFQDLVVDGDYIINFPLTLNMGIGDYLHVYSISRKTMVADPQVDFNFQNITADEPEALCEIEPGVYLAAVNVTDSAGAKKLRLYRTEIPYYFHITVIDGDGSVIEEQQVSRGENFALNCMPEEGYQLSSLFVDGEKKDVQEYEEGYVLENIQKDSTIQVHFKKIPVAVPKAVAPKESGETKAELPVKEISVGILLIVCAVGGYGYYLHIQMERRRKRLRARRRHRQFVLDYYHLAAIHSQQGAN</sequence>
<evidence type="ECO:0000313" key="3">
    <source>
        <dbReference type="Proteomes" id="UP001652431"/>
    </source>
</evidence>
<dbReference type="InterPro" id="IPR015943">
    <property type="entry name" value="WD40/YVTN_repeat-like_dom_sf"/>
</dbReference>
<accession>A0ABT2RK51</accession>
<proteinExistence type="predicted"/>
<dbReference type="RefSeq" id="WP_158368502.1">
    <property type="nucleotide sequence ID" value="NZ_JAOQJU010000002.1"/>
</dbReference>
<dbReference type="EMBL" id="JAOQJU010000002">
    <property type="protein sequence ID" value="MCU6685781.1"/>
    <property type="molecule type" value="Genomic_DNA"/>
</dbReference>
<dbReference type="Gene3D" id="2.130.10.10">
    <property type="entry name" value="YVTN repeat-like/Quinoprotein amine dehydrogenase"/>
    <property type="match status" value="1"/>
</dbReference>
<dbReference type="SUPFAM" id="SSF50969">
    <property type="entry name" value="YVTN repeat-like/Quinoprotein amine dehydrogenase"/>
    <property type="match status" value="1"/>
</dbReference>
<keyword evidence="1" id="KW-0812">Transmembrane</keyword>
<evidence type="ECO:0000313" key="2">
    <source>
        <dbReference type="EMBL" id="MCU6685781.1"/>
    </source>
</evidence>
<feature type="transmembrane region" description="Helical" evidence="1">
    <location>
        <begin position="397"/>
        <end position="417"/>
    </location>
</feature>